<keyword evidence="2" id="KW-1185">Reference proteome</keyword>
<dbReference type="EMBL" id="CAJVCH010398203">
    <property type="protein sequence ID" value="CAG7817592.1"/>
    <property type="molecule type" value="Genomic_DNA"/>
</dbReference>
<protein>
    <submittedName>
        <fullName evidence="1">Uncharacterized protein</fullName>
    </submittedName>
</protein>
<gene>
    <name evidence="1" type="ORF">AFUS01_LOCUS28148</name>
</gene>
<evidence type="ECO:0000313" key="2">
    <source>
        <dbReference type="Proteomes" id="UP000708208"/>
    </source>
</evidence>
<proteinExistence type="predicted"/>
<sequence>KIQESDHTGVSNMKGSIQYWSDQFYKYRENRRPLRKDRTS</sequence>
<reference evidence="1" key="1">
    <citation type="submission" date="2021-06" db="EMBL/GenBank/DDBJ databases">
        <authorList>
            <person name="Hodson N. C."/>
            <person name="Mongue J. A."/>
            <person name="Jaron S. K."/>
        </authorList>
    </citation>
    <scope>NUCLEOTIDE SEQUENCE</scope>
</reference>
<name>A0A8J2KQT0_9HEXA</name>
<accession>A0A8J2KQT0</accession>
<organism evidence="1 2">
    <name type="scientific">Allacma fusca</name>
    <dbReference type="NCBI Taxonomy" id="39272"/>
    <lineage>
        <taxon>Eukaryota</taxon>
        <taxon>Metazoa</taxon>
        <taxon>Ecdysozoa</taxon>
        <taxon>Arthropoda</taxon>
        <taxon>Hexapoda</taxon>
        <taxon>Collembola</taxon>
        <taxon>Symphypleona</taxon>
        <taxon>Sminthuridae</taxon>
        <taxon>Allacma</taxon>
    </lineage>
</organism>
<dbReference type="Proteomes" id="UP000708208">
    <property type="component" value="Unassembled WGS sequence"/>
</dbReference>
<evidence type="ECO:0000313" key="1">
    <source>
        <dbReference type="EMBL" id="CAG7817592.1"/>
    </source>
</evidence>
<feature type="non-terminal residue" evidence="1">
    <location>
        <position position="1"/>
    </location>
</feature>
<dbReference type="AlphaFoldDB" id="A0A8J2KQT0"/>
<comment type="caution">
    <text evidence="1">The sequence shown here is derived from an EMBL/GenBank/DDBJ whole genome shotgun (WGS) entry which is preliminary data.</text>
</comment>